<dbReference type="InterPro" id="IPR032675">
    <property type="entry name" value="LRR_dom_sf"/>
</dbReference>
<name>K0KHG8_WICCF</name>
<evidence type="ECO:0000313" key="3">
    <source>
        <dbReference type="Proteomes" id="UP000009328"/>
    </source>
</evidence>
<comment type="caution">
    <text evidence="2">The sequence shown here is derived from an EMBL/GenBank/DDBJ whole genome shotgun (WGS) entry which is preliminary data.</text>
</comment>
<dbReference type="EMBL" id="CAIF01000006">
    <property type="protein sequence ID" value="CCH40789.1"/>
    <property type="molecule type" value="Genomic_DNA"/>
</dbReference>
<protein>
    <recommendedName>
        <fullName evidence="1">F-box domain-containing protein</fullName>
    </recommendedName>
</protein>
<keyword evidence="3" id="KW-1185">Reference proteome</keyword>
<sequence>MSSPFSCLPNEVLVLILRRLSPADINNLFAIGSIAQRLKQFIRLIKDSSQTRYFHNVPSELDYKISGNIAIPSIGLLQLFEISDICLFMDKMTHVQNEVSKVVVFLNQDFAIDIFGNGDYDSEYRAQKMYARVLREYACRGPKLFDQLCFSAFEFFEEIGLVFDPATFHIPKVKKLILSDCENINDSVMFDCKELEHLDISGPGFNSFSKSLNFEFLKALELSDVGDINLHRVLFKHLEHFTIKNRPRPYSSSPSNSVVKISWCIFPKMRHIVFEASNKLEIDKLATLNLLTMKINSDEQLVFKNTKLPKVEYIELTSKKFPIIENVDSQSLKHVYLDINDAGSSSADHGFFKQSPSLWVNKYPIEFLQNIGSNASFEYFGTVLREEDKAKLGAMSPLNAKCIELKLIGDQFESIPKLKAPLLKSLKVNCSALKTLDNMKIDYPNLEELSLKCSGIPLNIIGWIHPNLKRLQIDATNQPLQFIGSLENLEAFTVTRDWESLRSDPDEIRVSIDISAPKLITYVMDRVKLRFLNVLNFPNLQLLSIDKVDNLIGGDLKSLIRLDLIGSNMNLLKLRAPNLEVLELFNTRIKTRKLDSGLGLSPQAKRERFGSDYNPELEKIETFPNLYTETYLDKISENIPLKEDEGDGSHFETYVSNGKFKKRDFSNPSYSDDENLM</sequence>
<feature type="domain" description="F-box" evidence="1">
    <location>
        <begin position="2"/>
        <end position="57"/>
    </location>
</feature>
<proteinExistence type="predicted"/>
<dbReference type="AlphaFoldDB" id="K0KHG8"/>
<reference evidence="2 3" key="1">
    <citation type="journal article" date="2012" name="Eukaryot. Cell">
        <title>Draft genome sequence of Wickerhamomyces ciferrii NRRL Y-1031 F-60-10.</title>
        <authorList>
            <person name="Schneider J."/>
            <person name="Andrea H."/>
            <person name="Blom J."/>
            <person name="Jaenicke S."/>
            <person name="Ruckert C."/>
            <person name="Schorsch C."/>
            <person name="Szczepanowski R."/>
            <person name="Farwick M."/>
            <person name="Goesmann A."/>
            <person name="Puhler A."/>
            <person name="Schaffer S."/>
            <person name="Tauch A."/>
            <person name="Kohler T."/>
            <person name="Brinkrolf K."/>
        </authorList>
    </citation>
    <scope>NUCLEOTIDE SEQUENCE [LARGE SCALE GENOMIC DNA]</scope>
    <source>
        <strain evidence="3">ATCC 14091 / BCRC 22168 / CBS 111 / JCM 3599 / NBRC 0793 / NRRL Y-1031 F-60-10</strain>
    </source>
</reference>
<dbReference type="Gene3D" id="3.80.10.10">
    <property type="entry name" value="Ribonuclease Inhibitor"/>
    <property type="match status" value="2"/>
</dbReference>
<organism evidence="2 3">
    <name type="scientific">Wickerhamomyces ciferrii (strain ATCC 14091 / BCRC 22168 / CBS 111 / JCM 3599 / NBRC 0793 / NRRL Y-1031 F-60-10)</name>
    <name type="common">Yeast</name>
    <name type="synonym">Pichia ciferrii</name>
    <dbReference type="NCBI Taxonomy" id="1206466"/>
    <lineage>
        <taxon>Eukaryota</taxon>
        <taxon>Fungi</taxon>
        <taxon>Dikarya</taxon>
        <taxon>Ascomycota</taxon>
        <taxon>Saccharomycotina</taxon>
        <taxon>Saccharomycetes</taxon>
        <taxon>Phaffomycetales</taxon>
        <taxon>Wickerhamomycetaceae</taxon>
        <taxon>Wickerhamomyces</taxon>
    </lineage>
</organism>
<dbReference type="InterPro" id="IPR001810">
    <property type="entry name" value="F-box_dom"/>
</dbReference>
<gene>
    <name evidence="2" type="ORF">BN7_323</name>
</gene>
<dbReference type="HOGENOM" id="CLU_399129_0_0_1"/>
<evidence type="ECO:0000259" key="1">
    <source>
        <dbReference type="PROSITE" id="PS50181"/>
    </source>
</evidence>
<evidence type="ECO:0000313" key="2">
    <source>
        <dbReference type="EMBL" id="CCH40789.1"/>
    </source>
</evidence>
<dbReference type="SUPFAM" id="SSF52058">
    <property type="entry name" value="L domain-like"/>
    <property type="match status" value="1"/>
</dbReference>
<dbReference type="Proteomes" id="UP000009328">
    <property type="component" value="Unassembled WGS sequence"/>
</dbReference>
<accession>K0KHG8</accession>
<dbReference type="InParanoid" id="K0KHG8"/>
<dbReference type="PROSITE" id="PS50181">
    <property type="entry name" value="FBOX"/>
    <property type="match status" value="1"/>
</dbReference>